<reference evidence="1" key="1">
    <citation type="submission" date="2019-03" db="EMBL/GenBank/DDBJ databases">
        <title>Single cell metagenomics reveals metabolic interactions within the superorganism composed of flagellate Streblomastix strix and complex community of Bacteroidetes bacteria on its surface.</title>
        <authorList>
            <person name="Treitli S.C."/>
            <person name="Kolisko M."/>
            <person name="Husnik F."/>
            <person name="Keeling P."/>
            <person name="Hampl V."/>
        </authorList>
    </citation>
    <scope>NUCLEOTIDE SEQUENCE</scope>
    <source>
        <strain evidence="1">STM</strain>
    </source>
</reference>
<comment type="caution">
    <text evidence="1">The sequence shown here is derived from an EMBL/GenBank/DDBJ whole genome shotgun (WGS) entry which is preliminary data.</text>
</comment>
<sequence>MKTIAKNRIVIAGLLLFLFVIPFVAKPIHSHHYNKTCTENRQEQHDSDNCLVCQFALSSFIQTELLSSDYLPDFHSVKPIVYLKNTSSGISYPHYLRGPPSI</sequence>
<organism evidence="1">
    <name type="scientific">termite gut metagenome</name>
    <dbReference type="NCBI Taxonomy" id="433724"/>
    <lineage>
        <taxon>unclassified sequences</taxon>
        <taxon>metagenomes</taxon>
        <taxon>organismal metagenomes</taxon>
    </lineage>
</organism>
<evidence type="ECO:0000313" key="1">
    <source>
        <dbReference type="EMBL" id="KAA6351357.1"/>
    </source>
</evidence>
<proteinExistence type="predicted"/>
<gene>
    <name evidence="1" type="ORF">EZS27_001320</name>
</gene>
<dbReference type="EMBL" id="SNRY01000015">
    <property type="protein sequence ID" value="KAA6351357.1"/>
    <property type="molecule type" value="Genomic_DNA"/>
</dbReference>
<protein>
    <recommendedName>
        <fullName evidence="2">DUF2946 domain-containing protein</fullName>
    </recommendedName>
</protein>
<evidence type="ECO:0008006" key="2">
    <source>
        <dbReference type="Google" id="ProtNLM"/>
    </source>
</evidence>
<name>A0A5J4SZA9_9ZZZZ</name>
<accession>A0A5J4SZA9</accession>
<dbReference type="AlphaFoldDB" id="A0A5J4SZA9"/>